<gene>
    <name evidence="3" type="ORF">M8523_03810</name>
</gene>
<dbReference type="PIRSF" id="PIRSF028704">
    <property type="entry name" value="UPC028704"/>
    <property type="match status" value="1"/>
</dbReference>
<reference evidence="3" key="1">
    <citation type="submission" date="2022-05" db="EMBL/GenBank/DDBJ databases">
        <authorList>
            <person name="Pankratov T."/>
        </authorList>
    </citation>
    <scope>NUCLEOTIDE SEQUENCE</scope>
    <source>
        <strain evidence="3">BP6-180914</strain>
    </source>
</reference>
<dbReference type="InterPro" id="IPR014550">
    <property type="entry name" value="UCP028704_OpgC"/>
</dbReference>
<sequence length="379" mass="41946">MDLLRGIALLSIFVDHIPNNRLADYTLHNFGFSDAAELFVFLAGYSAMSAYSRVFERDGLRVGLAKVYARCVKIYGVQVVLLLLTLATVAQWERFNGTQSVIVGPLLRDWLRGAIRGVTLEALPAYLDILPLYIVLLAIFPVIRYGLAKSVAGTMAISVALHAAANLFHWDLPSFVDPTAVTIWYFNPFTWQLVFVCGAAFAVCARRDAALIVAPPKALRLLCWAYLAFAFWALDPWKLWPQPFGADFPSTRFPFALLGNEPKSFVTPWRLLHVLALTYLALTSPGLSTLSRAWLLTPILACGRQSLYVFAVGCMLALFGRLIFKTVGVTVTTEILVNVVGLTAMLACGLLLDRDKQRQKDPNDRRHLTPARPGTTPVS</sequence>
<dbReference type="PANTHER" id="PTHR38592">
    <property type="entry name" value="BLL4819 PROTEIN"/>
    <property type="match status" value="1"/>
</dbReference>
<dbReference type="Pfam" id="PF10129">
    <property type="entry name" value="OpgC_C"/>
    <property type="match status" value="1"/>
</dbReference>
<feature type="transmembrane region" description="Helical" evidence="2">
    <location>
        <begin position="30"/>
        <end position="51"/>
    </location>
</feature>
<organism evidence="3 4">
    <name type="scientific">Lichenifustis flavocetrariae</name>
    <dbReference type="NCBI Taxonomy" id="2949735"/>
    <lineage>
        <taxon>Bacteria</taxon>
        <taxon>Pseudomonadati</taxon>
        <taxon>Pseudomonadota</taxon>
        <taxon>Alphaproteobacteria</taxon>
        <taxon>Hyphomicrobiales</taxon>
        <taxon>Lichenihabitantaceae</taxon>
        <taxon>Lichenifustis</taxon>
    </lineage>
</organism>
<evidence type="ECO:0000313" key="3">
    <source>
        <dbReference type="EMBL" id="MCW6507142.1"/>
    </source>
</evidence>
<feature type="transmembrane region" description="Helical" evidence="2">
    <location>
        <begin position="335"/>
        <end position="352"/>
    </location>
</feature>
<proteinExistence type="predicted"/>
<evidence type="ECO:0000313" key="4">
    <source>
        <dbReference type="Proteomes" id="UP001165667"/>
    </source>
</evidence>
<feature type="transmembrane region" description="Helical" evidence="2">
    <location>
        <begin position="150"/>
        <end position="169"/>
    </location>
</feature>
<feature type="transmembrane region" description="Helical" evidence="2">
    <location>
        <begin position="189"/>
        <end position="206"/>
    </location>
</feature>
<feature type="compositionally biased region" description="Basic and acidic residues" evidence="1">
    <location>
        <begin position="357"/>
        <end position="367"/>
    </location>
</feature>
<feature type="region of interest" description="Disordered" evidence="1">
    <location>
        <begin position="357"/>
        <end position="379"/>
    </location>
</feature>
<dbReference type="Proteomes" id="UP001165667">
    <property type="component" value="Unassembled WGS sequence"/>
</dbReference>
<protein>
    <submittedName>
        <fullName evidence="3">OpgC domain-containing protein</fullName>
    </submittedName>
</protein>
<dbReference type="PANTHER" id="PTHR38592:SF3">
    <property type="entry name" value="BLL4819 PROTEIN"/>
    <property type="match status" value="1"/>
</dbReference>
<evidence type="ECO:0000256" key="2">
    <source>
        <dbReference type="SAM" id="Phobius"/>
    </source>
</evidence>
<keyword evidence="2" id="KW-0472">Membrane</keyword>
<feature type="transmembrane region" description="Helical" evidence="2">
    <location>
        <begin position="72"/>
        <end position="92"/>
    </location>
</feature>
<dbReference type="EMBL" id="JAMOIM010000002">
    <property type="protein sequence ID" value="MCW6507142.1"/>
    <property type="molecule type" value="Genomic_DNA"/>
</dbReference>
<keyword evidence="2" id="KW-1133">Transmembrane helix</keyword>
<feature type="transmembrane region" description="Helical" evidence="2">
    <location>
        <begin position="125"/>
        <end position="143"/>
    </location>
</feature>
<feature type="transmembrane region" description="Helical" evidence="2">
    <location>
        <begin position="307"/>
        <end position="323"/>
    </location>
</feature>
<feature type="transmembrane region" description="Helical" evidence="2">
    <location>
        <begin position="271"/>
        <end position="295"/>
    </location>
</feature>
<accession>A0AA42CL91</accession>
<keyword evidence="4" id="KW-1185">Reference proteome</keyword>
<keyword evidence="2" id="KW-0812">Transmembrane</keyword>
<dbReference type="AlphaFoldDB" id="A0AA42CL91"/>
<name>A0AA42CL91_9HYPH</name>
<evidence type="ECO:0000256" key="1">
    <source>
        <dbReference type="SAM" id="MobiDB-lite"/>
    </source>
</evidence>
<comment type="caution">
    <text evidence="3">The sequence shown here is derived from an EMBL/GenBank/DDBJ whole genome shotgun (WGS) entry which is preliminary data.</text>
</comment>
<dbReference type="RefSeq" id="WP_282583513.1">
    <property type="nucleotide sequence ID" value="NZ_JAMOIM010000002.1"/>
</dbReference>
<feature type="transmembrane region" description="Helical" evidence="2">
    <location>
        <begin position="218"/>
        <end position="234"/>
    </location>
</feature>